<keyword evidence="2" id="KW-0378">Hydrolase</keyword>
<dbReference type="InterPro" id="IPR000757">
    <property type="entry name" value="Beta-glucanase-like"/>
</dbReference>
<reference evidence="3" key="1">
    <citation type="submission" date="2016-10" db="EMBL/GenBank/DDBJ databases">
        <authorList>
            <person name="Varghese N."/>
            <person name="Submissions S."/>
        </authorList>
    </citation>
    <scope>NUCLEOTIDE SEQUENCE [LARGE SCALE GENOMIC DNA]</scope>
    <source>
        <strain evidence="3">DSM 22017</strain>
    </source>
</reference>
<evidence type="ECO:0000313" key="2">
    <source>
        <dbReference type="EMBL" id="SEC04770.1"/>
    </source>
</evidence>
<dbReference type="SUPFAM" id="SSF49899">
    <property type="entry name" value="Concanavalin A-like lectins/glucanases"/>
    <property type="match status" value="1"/>
</dbReference>
<name>A0A1H4PBK7_9ACTN</name>
<dbReference type="RefSeq" id="WP_090968608.1">
    <property type="nucleotide sequence ID" value="NZ_FNRT01000002.1"/>
</dbReference>
<dbReference type="InterPro" id="IPR013320">
    <property type="entry name" value="ConA-like_dom_sf"/>
</dbReference>
<proteinExistence type="predicted"/>
<evidence type="ECO:0000313" key="3">
    <source>
        <dbReference type="Proteomes" id="UP000198742"/>
    </source>
</evidence>
<dbReference type="GO" id="GO:0004553">
    <property type="term" value="F:hydrolase activity, hydrolyzing O-glycosyl compounds"/>
    <property type="evidence" value="ECO:0007669"/>
    <property type="project" value="InterPro"/>
</dbReference>
<dbReference type="OrthoDB" id="9809583at2"/>
<accession>A0A1H4PBK7</accession>
<feature type="domain" description="GH16" evidence="1">
    <location>
        <begin position="4"/>
        <end position="249"/>
    </location>
</feature>
<organism evidence="2 3">
    <name type="scientific">Nocardioides exalbidus</name>
    <dbReference type="NCBI Taxonomy" id="402596"/>
    <lineage>
        <taxon>Bacteria</taxon>
        <taxon>Bacillati</taxon>
        <taxon>Actinomycetota</taxon>
        <taxon>Actinomycetes</taxon>
        <taxon>Propionibacteriales</taxon>
        <taxon>Nocardioidaceae</taxon>
        <taxon>Nocardioides</taxon>
    </lineage>
</organism>
<dbReference type="Proteomes" id="UP000198742">
    <property type="component" value="Unassembled WGS sequence"/>
</dbReference>
<dbReference type="EMBL" id="FNRT01000002">
    <property type="protein sequence ID" value="SEC04770.1"/>
    <property type="molecule type" value="Genomic_DNA"/>
</dbReference>
<gene>
    <name evidence="2" type="ORF">SAMN04489844_1572</name>
</gene>
<sequence>MTTEDFEGPDLADDRWVPHYLPHWSSREGTRASYAVRDSVLRLTIPVGQGLWCPDRHTPALRVSTIASGLYAGPLGSTVGQQPFAEGLTVTEEQARFEGWLVSGGRVTVRARADLTARSMVSVWMTGFEDEPDRCGEVCVFEVFGDTVTPASAGVGAGVHRFRDPALREDFSVTPVDLDLREWHEYAVSMTASGCTWTVDDVPLRTSAECPAYPLQMFVGVLDFPDREDGSTRDHEPTFEVDWIRHEPL</sequence>
<dbReference type="PROSITE" id="PS51762">
    <property type="entry name" value="GH16_2"/>
    <property type="match status" value="1"/>
</dbReference>
<dbReference type="Gene3D" id="2.60.120.200">
    <property type="match status" value="1"/>
</dbReference>
<dbReference type="CDD" id="cd00413">
    <property type="entry name" value="Glyco_hydrolase_16"/>
    <property type="match status" value="1"/>
</dbReference>
<dbReference type="AlphaFoldDB" id="A0A1H4PBK7"/>
<dbReference type="GO" id="GO:0005975">
    <property type="term" value="P:carbohydrate metabolic process"/>
    <property type="evidence" value="ECO:0007669"/>
    <property type="project" value="InterPro"/>
</dbReference>
<keyword evidence="3" id="KW-1185">Reference proteome</keyword>
<dbReference type="STRING" id="402596.SAMN04489844_1572"/>
<evidence type="ECO:0000259" key="1">
    <source>
        <dbReference type="PROSITE" id="PS51762"/>
    </source>
</evidence>
<protein>
    <submittedName>
        <fullName evidence="2">Glycosyl hydrolases family 16</fullName>
    </submittedName>
</protein>